<dbReference type="EMBL" id="SMFZ01000001">
    <property type="protein sequence ID" value="TCK27689.1"/>
    <property type="molecule type" value="Genomic_DNA"/>
</dbReference>
<keyword evidence="1" id="KW-0812">Transmembrane</keyword>
<proteinExistence type="predicted"/>
<comment type="caution">
    <text evidence="2">The sequence shown here is derived from an EMBL/GenBank/DDBJ whole genome shotgun (WGS) entry which is preliminary data.</text>
</comment>
<reference evidence="2 3" key="1">
    <citation type="submission" date="2019-03" db="EMBL/GenBank/DDBJ databases">
        <title>Sequencing the genomes of 1000 actinobacteria strains.</title>
        <authorList>
            <person name="Klenk H.-P."/>
        </authorList>
    </citation>
    <scope>NUCLEOTIDE SEQUENCE [LARGE SCALE GENOMIC DNA]</scope>
    <source>
        <strain evidence="2 3">DSM 44969</strain>
    </source>
</reference>
<dbReference type="PANTHER" id="PTHR34980">
    <property type="entry name" value="INNER MEMBRANE PROTEIN-RELATED-RELATED"/>
    <property type="match status" value="1"/>
</dbReference>
<dbReference type="Pfam" id="PF05656">
    <property type="entry name" value="DUF805"/>
    <property type="match status" value="1"/>
</dbReference>
<dbReference type="OrthoDB" id="9812349at2"/>
<dbReference type="GO" id="GO:0005886">
    <property type="term" value="C:plasma membrane"/>
    <property type="evidence" value="ECO:0007669"/>
    <property type="project" value="TreeGrafter"/>
</dbReference>
<feature type="transmembrane region" description="Helical" evidence="1">
    <location>
        <begin position="21"/>
        <end position="40"/>
    </location>
</feature>
<evidence type="ECO:0000313" key="3">
    <source>
        <dbReference type="Proteomes" id="UP000295560"/>
    </source>
</evidence>
<organism evidence="2 3">
    <name type="scientific">Pseudonocardia endophytica</name>
    <dbReference type="NCBI Taxonomy" id="401976"/>
    <lineage>
        <taxon>Bacteria</taxon>
        <taxon>Bacillati</taxon>
        <taxon>Actinomycetota</taxon>
        <taxon>Actinomycetes</taxon>
        <taxon>Pseudonocardiales</taxon>
        <taxon>Pseudonocardiaceae</taxon>
        <taxon>Pseudonocardia</taxon>
    </lineage>
</organism>
<dbReference type="PANTHER" id="PTHR34980:SF2">
    <property type="entry name" value="INNER MEMBRANE PROTEIN YHAH-RELATED"/>
    <property type="match status" value="1"/>
</dbReference>
<keyword evidence="1" id="KW-0472">Membrane</keyword>
<evidence type="ECO:0000256" key="1">
    <source>
        <dbReference type="SAM" id="Phobius"/>
    </source>
</evidence>
<dbReference type="Proteomes" id="UP000295560">
    <property type="component" value="Unassembled WGS sequence"/>
</dbReference>
<dbReference type="InterPro" id="IPR008523">
    <property type="entry name" value="DUF805"/>
</dbReference>
<accession>A0A4R1I509</accession>
<sequence>MQWYMKVLRQYADFTGRARRTEFWMFVLFNAIAIIILTILDNLLGLSSSSMGGGSIVVTSGVLTGIYQLAVLVPSLAVGARRLHDTGKSGWWQLLALIPIVGAIILIVFWATDGHPAPNQYGVNPKQDAAMPYQPGQPYVA</sequence>
<keyword evidence="1" id="KW-1133">Transmembrane helix</keyword>
<dbReference type="AlphaFoldDB" id="A0A4R1I509"/>
<evidence type="ECO:0000313" key="2">
    <source>
        <dbReference type="EMBL" id="TCK27689.1"/>
    </source>
</evidence>
<name>A0A4R1I509_PSEEN</name>
<gene>
    <name evidence="2" type="ORF">EV378_3567</name>
</gene>
<protein>
    <submittedName>
        <fullName evidence="2">Uncharacterized membrane protein YhaH (DUF805 family)</fullName>
    </submittedName>
</protein>
<feature type="transmembrane region" description="Helical" evidence="1">
    <location>
        <begin position="52"/>
        <end position="78"/>
    </location>
</feature>
<feature type="transmembrane region" description="Helical" evidence="1">
    <location>
        <begin position="90"/>
        <end position="111"/>
    </location>
</feature>
<keyword evidence="3" id="KW-1185">Reference proteome</keyword>